<dbReference type="EMBL" id="JBBPCO010000003">
    <property type="protein sequence ID" value="MEK8089124.1"/>
    <property type="molecule type" value="Genomic_DNA"/>
</dbReference>
<proteinExistence type="predicted"/>
<keyword evidence="1" id="KW-0732">Signal</keyword>
<dbReference type="InterPro" id="IPR042230">
    <property type="entry name" value="CusF_sf"/>
</dbReference>
<reference evidence="2 3" key="1">
    <citation type="submission" date="2024-04" db="EMBL/GenBank/DDBJ databases">
        <authorList>
            <person name="Abashina T."/>
            <person name="Shaikin A."/>
        </authorList>
    </citation>
    <scope>NUCLEOTIDE SEQUENCE [LARGE SCALE GENOMIC DNA]</scope>
    <source>
        <strain evidence="2 3">AAFK</strain>
    </source>
</reference>
<evidence type="ECO:0000256" key="1">
    <source>
        <dbReference type="SAM" id="SignalP"/>
    </source>
</evidence>
<dbReference type="Gene3D" id="2.40.50.320">
    <property type="entry name" value="Copper binding periplasmic protein CusF"/>
    <property type="match status" value="1"/>
</dbReference>
<accession>A0ABU9D6G1</accession>
<sequence length="122" mass="13058">MKAPHHIILLALLAPVGFLPLGAQAMPMGMDMGSQPAHSPSMAGAQIHRGTGTVNRIDMNTGKIKITHAPIPSLGWSAMTMNFQTKNKAELSNVKVGQKVNFELIKGSDGQYLITRITPVQS</sequence>
<comment type="caution">
    <text evidence="2">The sequence shown here is derived from an EMBL/GenBank/DDBJ whole genome shotgun (WGS) entry which is preliminary data.</text>
</comment>
<dbReference type="RefSeq" id="WP_341370190.1">
    <property type="nucleotide sequence ID" value="NZ_JBBPCO010000003.1"/>
</dbReference>
<name>A0ABU9D6G1_9PROT</name>
<dbReference type="InterPro" id="IPR021647">
    <property type="entry name" value="CusF_Ec"/>
</dbReference>
<feature type="chain" id="PRO_5045296042" evidence="1">
    <location>
        <begin position="26"/>
        <end position="122"/>
    </location>
</feature>
<gene>
    <name evidence="2" type="ORF">WOB96_05035</name>
</gene>
<evidence type="ECO:0000313" key="2">
    <source>
        <dbReference type="EMBL" id="MEK8089124.1"/>
    </source>
</evidence>
<protein>
    <submittedName>
        <fullName evidence="2">Copper-binding protein</fullName>
    </submittedName>
</protein>
<dbReference type="Pfam" id="PF11604">
    <property type="entry name" value="CusF_Ec"/>
    <property type="match status" value="1"/>
</dbReference>
<organism evidence="2 3">
    <name type="scientific">Thermithiobacillus plumbiphilus</name>
    <dbReference type="NCBI Taxonomy" id="1729899"/>
    <lineage>
        <taxon>Bacteria</taxon>
        <taxon>Pseudomonadati</taxon>
        <taxon>Pseudomonadota</taxon>
        <taxon>Acidithiobacillia</taxon>
        <taxon>Acidithiobacillales</taxon>
        <taxon>Thermithiobacillaceae</taxon>
        <taxon>Thermithiobacillus</taxon>
    </lineage>
</organism>
<feature type="signal peptide" evidence="1">
    <location>
        <begin position="1"/>
        <end position="25"/>
    </location>
</feature>
<evidence type="ECO:0000313" key="3">
    <source>
        <dbReference type="Proteomes" id="UP001446205"/>
    </source>
</evidence>
<keyword evidence="3" id="KW-1185">Reference proteome</keyword>
<dbReference type="Proteomes" id="UP001446205">
    <property type="component" value="Unassembled WGS sequence"/>
</dbReference>